<comment type="caution">
    <text evidence="3">The sequence shown here is derived from an EMBL/GenBank/DDBJ whole genome shotgun (WGS) entry which is preliminary data.</text>
</comment>
<dbReference type="PANTHER" id="PTHR22576:SF37">
    <property type="entry name" value="MUCOSA-ASSOCIATED LYMPHOID TISSUE LYMPHOMA TRANSLOCATION PROTEIN 1"/>
    <property type="match status" value="1"/>
</dbReference>
<evidence type="ECO:0000256" key="1">
    <source>
        <dbReference type="SAM" id="SignalP"/>
    </source>
</evidence>
<dbReference type="InterPro" id="IPR029030">
    <property type="entry name" value="Caspase-like_dom_sf"/>
</dbReference>
<dbReference type="GO" id="GO:0006508">
    <property type="term" value="P:proteolysis"/>
    <property type="evidence" value="ECO:0007669"/>
    <property type="project" value="InterPro"/>
</dbReference>
<accession>A0A5S3PID5</accession>
<dbReference type="OrthoDB" id="9816009at2"/>
<proteinExistence type="predicted"/>
<dbReference type="SUPFAM" id="SSF52129">
    <property type="entry name" value="Caspase-like"/>
    <property type="match status" value="1"/>
</dbReference>
<feature type="domain" description="Caspase family p20" evidence="2">
    <location>
        <begin position="23"/>
        <end position="156"/>
    </location>
</feature>
<feature type="chain" id="PRO_5024420675" evidence="1">
    <location>
        <begin position="23"/>
        <end position="507"/>
    </location>
</feature>
<dbReference type="InterPro" id="IPR011600">
    <property type="entry name" value="Pept_C14_caspase"/>
</dbReference>
<evidence type="ECO:0000313" key="3">
    <source>
        <dbReference type="EMBL" id="TMM54119.1"/>
    </source>
</evidence>
<evidence type="ECO:0000313" key="4">
    <source>
        <dbReference type="Proteomes" id="UP000309550"/>
    </source>
</evidence>
<dbReference type="Proteomes" id="UP000309550">
    <property type="component" value="Unassembled WGS sequence"/>
</dbReference>
<dbReference type="RefSeq" id="WP_138660293.1">
    <property type="nucleotide sequence ID" value="NZ_VANS01000001.1"/>
</dbReference>
<name>A0A5S3PID5_9RHOB</name>
<reference evidence="3 4" key="1">
    <citation type="submission" date="2019-05" db="EMBL/GenBank/DDBJ databases">
        <title>Sulfitobacter sabulilitoris sp. nov., isolated from a marine sand.</title>
        <authorList>
            <person name="Yoon J.-H."/>
        </authorList>
    </citation>
    <scope>NUCLEOTIDE SEQUENCE [LARGE SCALE GENOMIC DNA]</scope>
    <source>
        <strain evidence="3 4">HSMS-29</strain>
    </source>
</reference>
<dbReference type="EMBL" id="VANS01000001">
    <property type="protein sequence ID" value="TMM54119.1"/>
    <property type="molecule type" value="Genomic_DNA"/>
</dbReference>
<keyword evidence="1" id="KW-0732">Signal</keyword>
<organism evidence="3 4">
    <name type="scientific">Sulfitobacter sabulilitoris</name>
    <dbReference type="NCBI Taxonomy" id="2562655"/>
    <lineage>
        <taxon>Bacteria</taxon>
        <taxon>Pseudomonadati</taxon>
        <taxon>Pseudomonadota</taxon>
        <taxon>Alphaproteobacteria</taxon>
        <taxon>Rhodobacterales</taxon>
        <taxon>Roseobacteraceae</taxon>
        <taxon>Sulfitobacter</taxon>
    </lineage>
</organism>
<dbReference type="InterPro" id="IPR001309">
    <property type="entry name" value="Pept_C14_p20"/>
</dbReference>
<gene>
    <name evidence="3" type="ORF">FDT80_00500</name>
</gene>
<protein>
    <submittedName>
        <fullName evidence="3">Caspase family protein</fullName>
    </submittedName>
</protein>
<dbReference type="PANTHER" id="PTHR22576">
    <property type="entry name" value="MUCOSA ASSOCIATED LYMPHOID TISSUE LYMPHOMA TRANSLOCATION PROTEIN 1/PARACASPASE"/>
    <property type="match status" value="1"/>
</dbReference>
<dbReference type="PROSITE" id="PS50208">
    <property type="entry name" value="CASPASE_P20"/>
    <property type="match status" value="1"/>
</dbReference>
<sequence length="507" mass="54128">MMTSFRFFAPLMLALWSTAVWAEPRIALIVGNGSYTSVTTLDNTVPDAELMARTLTAQGFDVTILTDTDQATLNAGISQFGRDLRAAGQDATGLFYYAGHAVQSFGTNFLLPTDTLLTDAADLSLVAVQADAVLRQMRSARNKTNIVILDACRNNPFKAIRDLNDNGLAEMNAPTGTFLSYSTAPGAVALDGLDGNSPFTKALAREIPAPGVPIEQTFKKVRVAVIDETNGQQTPWDTSSLTGEFMFEPETTLSAEELQEQQLWASVQQSDDPVQIMLFLRGYPNGRYQDDARALLNVLMAEELAPKPQATPEPATPVIAAPAPAPAPQGPTATEEALIATAQSLGTAEAYQAYLDAFPQGIYAELVAFELGVIAQKAQRTDDTPNPTAGPVETAALNRAVAPESDANALSGLTYVMPFPIGGPPIEGQTIEQITGLSPLFAPIVGLPESLWKDQKCSSCHEWTREALCTQGKTYVSAPDDTAVTKKHPFGGVFKKGLRGWAGADCP</sequence>
<feature type="signal peptide" evidence="1">
    <location>
        <begin position="1"/>
        <end position="22"/>
    </location>
</feature>
<dbReference type="Pfam" id="PF00656">
    <property type="entry name" value="Peptidase_C14"/>
    <property type="match status" value="1"/>
</dbReference>
<keyword evidence="4" id="KW-1185">Reference proteome</keyword>
<evidence type="ECO:0000259" key="2">
    <source>
        <dbReference type="PROSITE" id="PS50208"/>
    </source>
</evidence>
<dbReference type="Gene3D" id="3.40.50.1460">
    <property type="match status" value="1"/>
</dbReference>
<dbReference type="InterPro" id="IPR052039">
    <property type="entry name" value="Caspase-related_regulators"/>
</dbReference>
<dbReference type="GO" id="GO:0004197">
    <property type="term" value="F:cysteine-type endopeptidase activity"/>
    <property type="evidence" value="ECO:0007669"/>
    <property type="project" value="InterPro"/>
</dbReference>
<dbReference type="AlphaFoldDB" id="A0A5S3PID5"/>